<proteinExistence type="predicted"/>
<dbReference type="AlphaFoldDB" id="A0A3S5YCS0"/>
<sequence length="171" mass="19536">MGTPATDNQSPSLTLTPAEQALAVEEIERVFARRLRIMDTKQWDLYGSVHTEDVVSESWGAGSRVTGRETLADTIRNTLDGKVFVTSVHHGHTPEIVLTSDTTATGIWAMEDELWWTNGDVEEHLHGYGHYHEEYRKVEGKWLISYRTLTRLRETATPNFYDYRGADTPRR</sequence>
<feature type="domain" description="SnoaL-like" evidence="1">
    <location>
        <begin position="20"/>
        <end position="148"/>
    </location>
</feature>
<organism evidence="2">
    <name type="scientific">Rhodococcus hoagii (strain 103S)</name>
    <name type="common">Rhodococcus equi</name>
    <dbReference type="NCBI Taxonomy" id="685727"/>
    <lineage>
        <taxon>Bacteria</taxon>
        <taxon>Bacillati</taxon>
        <taxon>Actinomycetota</taxon>
        <taxon>Actinomycetes</taxon>
        <taxon>Mycobacteriales</taxon>
        <taxon>Nocardiaceae</taxon>
        <taxon>Prescottella</taxon>
    </lineage>
</organism>
<evidence type="ECO:0000313" key="3">
    <source>
        <dbReference type="Proteomes" id="UP000006892"/>
    </source>
</evidence>
<dbReference type="Proteomes" id="UP001154400">
    <property type="component" value="Chromosome"/>
</dbReference>
<name>A0A3S5YCS0_RHOH1</name>
<dbReference type="RefSeq" id="WP_013417455.1">
    <property type="nucleotide sequence ID" value="NC_014659.1"/>
</dbReference>
<dbReference type="EMBL" id="FN563149">
    <property type="protein sequence ID" value="CBH50376.1"/>
    <property type="molecule type" value="Genomic_DNA"/>
</dbReference>
<protein>
    <recommendedName>
        <fullName evidence="1">SnoaL-like domain-containing protein</fullName>
    </recommendedName>
</protein>
<gene>
    <name evidence="2" type="ordered locus">REQ_44130</name>
</gene>
<evidence type="ECO:0000313" key="2">
    <source>
        <dbReference type="EMBL" id="CBH50376.1"/>
    </source>
</evidence>
<dbReference type="KEGG" id="req:REQ_44130"/>
<evidence type="ECO:0000259" key="1">
    <source>
        <dbReference type="Pfam" id="PF13577"/>
    </source>
</evidence>
<dbReference type="InterPro" id="IPR037401">
    <property type="entry name" value="SnoaL-like"/>
</dbReference>
<reference evidence="2" key="1">
    <citation type="journal article" date="2010" name="PLoS Genet.">
        <title>The genome of a pathogenic rhodococcus: cooptive virulence underpinned by key gene acquisitions.</title>
        <authorList>
            <person name="Letek M."/>
            <person name="Gonzalez P."/>
            <person name="Macarthur I."/>
            <person name="Rodriguez H."/>
            <person name="Freeman T.C."/>
            <person name="Valero-Rello A."/>
            <person name="Blanco M."/>
            <person name="Buckley T."/>
            <person name="Cherevach I."/>
            <person name="Fahey R."/>
            <person name="Hapeshi A."/>
            <person name="Holdstock J."/>
            <person name="Leadon D."/>
            <person name="Navas J."/>
            <person name="Ocampo A."/>
            <person name="Quail M.A."/>
            <person name="Sanders M."/>
            <person name="Scortti M.M."/>
            <person name="Prescott J.F."/>
            <person name="Fogarty U."/>
            <person name="Meijer W.G."/>
            <person name="Parkhill J."/>
            <person name="Bentley S.D."/>
            <person name="Vazquez-Boland J.A."/>
        </authorList>
    </citation>
    <scope>NUCLEOTIDE SEQUENCE [LARGE SCALE GENOMIC DNA]</scope>
    <source>
        <strain evidence="2 3">103S</strain>
    </source>
</reference>
<accession>A0A3S5YCS0</accession>
<dbReference type="Pfam" id="PF13577">
    <property type="entry name" value="SnoaL_4"/>
    <property type="match status" value="1"/>
</dbReference>
<dbReference type="InterPro" id="IPR032710">
    <property type="entry name" value="NTF2-like_dom_sf"/>
</dbReference>
<dbReference type="Gene3D" id="3.10.450.50">
    <property type="match status" value="1"/>
</dbReference>
<dbReference type="SUPFAM" id="SSF54427">
    <property type="entry name" value="NTF2-like"/>
    <property type="match status" value="1"/>
</dbReference>